<evidence type="ECO:0000259" key="8">
    <source>
        <dbReference type="PROSITE" id="PS51379"/>
    </source>
</evidence>
<evidence type="ECO:0000259" key="9">
    <source>
        <dbReference type="PROSITE" id="PS51387"/>
    </source>
</evidence>
<dbReference type="Pfam" id="PF02913">
    <property type="entry name" value="FAD-oxidase_C"/>
    <property type="match status" value="1"/>
</dbReference>
<keyword evidence="6" id="KW-0411">Iron-sulfur</keyword>
<feature type="domain" description="FAD-binding PCMH-type" evidence="9">
    <location>
        <begin position="41"/>
        <end position="269"/>
    </location>
</feature>
<evidence type="ECO:0000313" key="10">
    <source>
        <dbReference type="EMBL" id="MFC5813605.1"/>
    </source>
</evidence>
<dbReference type="PANTHER" id="PTHR11748">
    <property type="entry name" value="D-LACTATE DEHYDROGENASE"/>
    <property type="match status" value="1"/>
</dbReference>
<dbReference type="Pfam" id="PF01565">
    <property type="entry name" value="FAD_binding_4"/>
    <property type="match status" value="1"/>
</dbReference>
<protein>
    <recommendedName>
        <fullName evidence="7">D-lactate dehydrogenase (cytochrome)</fullName>
        <ecNumber evidence="7">1.1.2.4</ecNumber>
    </recommendedName>
</protein>
<reference evidence="11" key="1">
    <citation type="journal article" date="2019" name="Int. J. Syst. Evol. Microbiol.">
        <title>The Global Catalogue of Microorganisms (GCM) 10K type strain sequencing project: providing services to taxonomists for standard genome sequencing and annotation.</title>
        <authorList>
            <consortium name="The Broad Institute Genomics Platform"/>
            <consortium name="The Broad Institute Genome Sequencing Center for Infectious Disease"/>
            <person name="Wu L."/>
            <person name="Ma J."/>
        </authorList>
    </citation>
    <scope>NUCLEOTIDE SEQUENCE [LARGE SCALE GENOMIC DNA]</scope>
    <source>
        <strain evidence="11">CGMCC 4.7106</strain>
    </source>
</reference>
<keyword evidence="4" id="KW-0560">Oxidoreductase</keyword>
<dbReference type="Proteomes" id="UP001596096">
    <property type="component" value="Unassembled WGS sequence"/>
</dbReference>
<evidence type="ECO:0000256" key="5">
    <source>
        <dbReference type="ARBA" id="ARBA00023004"/>
    </source>
</evidence>
<keyword evidence="5" id="KW-0408">Iron</keyword>
<dbReference type="EMBL" id="JBHSNW010000001">
    <property type="protein sequence ID" value="MFC5813605.1"/>
    <property type="molecule type" value="Genomic_DNA"/>
</dbReference>
<comment type="caution">
    <text evidence="10">The sequence shown here is derived from an EMBL/GenBank/DDBJ whole genome shotgun (WGS) entry which is preliminary data.</text>
</comment>
<evidence type="ECO:0000256" key="3">
    <source>
        <dbReference type="ARBA" id="ARBA00022946"/>
    </source>
</evidence>
<sequence>MLLTSRSDRGDVAELVTAVGAENVLTSATDLIRYSADASPYHQVPRVVVLARTGDDVAAVFRFASSTGRRVVLRAAGTSLNGQAQGDDILLDVRRHFDHATVEEDGAILRSAPGMVLARANARLARYGRMLGPDPASSAAACVGGVVANNASGMTCGVHANSYQTVESLRIVLPSGTRIDTAAHDADQRLTEAEPELVAQLLAIRDEIRADPQLTARIRAKFAIKNTSGYRLDAFIDGDTPAQIVRGLLVGSQGTLGFLEEITFRTVPSPRQASTAFLHFADLAAAAAVVPAMMDLGARAAELLDNLSLRATRTIGGAPAWMHEIGDDDAGLLVEFRSGDRAELDRFEHQARELLDGVVLHGDFTRDAKTAGGFWAVRKGLLTALGANRPPGTILLGEDVCVPPARVAEAAVALRDILACHRFDASVAGHASAGNLHFTMVFDPADPADVERYARCVEDIVALIVDRFDGSLKGEHGSGRNMAPFLKREWGPRLTELMRRVKRAFDPHAILGPGVLFTDDPRAHLRHLKALPTVNPLLDGCIECGFCEPVCPSRDLTTTPRQRIVLQREIARRGGSDAELEGEYGYAAVDTCAADGSCATACPVGIDTGHAMKQLRQARHGSAAGRLTLTLARHWATAERLARVLLRLARMLADLAGDRPVRAVSLLARRVLGAERVPEWLPATPGPAPAISKRGDRPASATAVYIPSCVNRIFGAPPGTPDSTTVTAALPALADRAGLTLWTPPDLAGACCGTVWHSKGHRSAHIHAARDLVRRLWQWSDAGRLPIVVDAASCTLGILREVPPALEDDDRARHAALTVLDALTWARTDLLPKLTLTRRLARAVVHPTCAMSHLGTSGDLRAVAAAIAEEVVEPVTATCCGFAGDRGFLHRELTENATRAETAELAGVTADAYLSGNRPCELGLQHAGGHPYEHALVALERVTRPPKVRNGAPS</sequence>
<evidence type="ECO:0000256" key="2">
    <source>
        <dbReference type="ARBA" id="ARBA00022723"/>
    </source>
</evidence>
<dbReference type="InterPro" id="IPR017900">
    <property type="entry name" value="4Fe4S_Fe_S_CS"/>
</dbReference>
<dbReference type="PROSITE" id="PS00198">
    <property type="entry name" value="4FE4S_FER_1"/>
    <property type="match status" value="1"/>
</dbReference>
<evidence type="ECO:0000256" key="6">
    <source>
        <dbReference type="ARBA" id="ARBA00023014"/>
    </source>
</evidence>
<dbReference type="InterPro" id="IPR016166">
    <property type="entry name" value="FAD-bd_PCMH"/>
</dbReference>
<accession>A0ABW1BK65</accession>
<dbReference type="InterPro" id="IPR004113">
    <property type="entry name" value="FAD-bd_oxidored_4_C"/>
</dbReference>
<dbReference type="InterPro" id="IPR006094">
    <property type="entry name" value="Oxid_FAD_bind_N"/>
</dbReference>
<organism evidence="10 11">
    <name type="scientific">Nonomuraea harbinensis</name>
    <dbReference type="NCBI Taxonomy" id="1286938"/>
    <lineage>
        <taxon>Bacteria</taxon>
        <taxon>Bacillati</taxon>
        <taxon>Actinomycetota</taxon>
        <taxon>Actinomycetes</taxon>
        <taxon>Streptosporangiales</taxon>
        <taxon>Streptosporangiaceae</taxon>
        <taxon>Nonomuraea</taxon>
    </lineage>
</organism>
<evidence type="ECO:0000256" key="4">
    <source>
        <dbReference type="ARBA" id="ARBA00023002"/>
    </source>
</evidence>
<dbReference type="PANTHER" id="PTHR11748:SF111">
    <property type="entry name" value="D-LACTATE DEHYDROGENASE, MITOCHONDRIAL-RELATED"/>
    <property type="match status" value="1"/>
</dbReference>
<proteinExistence type="predicted"/>
<feature type="domain" description="4Fe-4S ferredoxin-type" evidence="8">
    <location>
        <begin position="530"/>
        <end position="561"/>
    </location>
</feature>
<dbReference type="InterPro" id="IPR017896">
    <property type="entry name" value="4Fe4S_Fe-S-bd"/>
</dbReference>
<evidence type="ECO:0000256" key="1">
    <source>
        <dbReference type="ARBA" id="ARBA00001974"/>
    </source>
</evidence>
<comment type="cofactor">
    <cofactor evidence="1">
        <name>FAD</name>
        <dbReference type="ChEBI" id="CHEBI:57692"/>
    </cofactor>
</comment>
<dbReference type="EC" id="1.1.2.4" evidence="7"/>
<evidence type="ECO:0000313" key="11">
    <source>
        <dbReference type="Proteomes" id="UP001596096"/>
    </source>
</evidence>
<dbReference type="RefSeq" id="WP_219543041.1">
    <property type="nucleotide sequence ID" value="NZ_JAHKRN010000001.1"/>
</dbReference>
<evidence type="ECO:0000256" key="7">
    <source>
        <dbReference type="ARBA" id="ARBA00038897"/>
    </source>
</evidence>
<dbReference type="InterPro" id="IPR004017">
    <property type="entry name" value="Cys_rich_dom"/>
</dbReference>
<gene>
    <name evidence="10" type="ORF">ACFPUY_00820</name>
</gene>
<keyword evidence="11" id="KW-1185">Reference proteome</keyword>
<dbReference type="PROSITE" id="PS51379">
    <property type="entry name" value="4FE4S_FER_2"/>
    <property type="match status" value="1"/>
</dbReference>
<keyword evidence="3" id="KW-0809">Transit peptide</keyword>
<dbReference type="Pfam" id="PF02754">
    <property type="entry name" value="CCG"/>
    <property type="match status" value="1"/>
</dbReference>
<dbReference type="PROSITE" id="PS51387">
    <property type="entry name" value="FAD_PCMH"/>
    <property type="match status" value="1"/>
</dbReference>
<name>A0ABW1BK65_9ACTN</name>
<keyword evidence="2" id="KW-0479">Metal-binding</keyword>
<dbReference type="Pfam" id="PF13183">
    <property type="entry name" value="Fer4_8"/>
    <property type="match status" value="1"/>
</dbReference>